<accession>C1CXN4</accession>
<keyword evidence="1" id="KW-0732">Signal</keyword>
<evidence type="ECO:0000313" key="3">
    <source>
        <dbReference type="Proteomes" id="UP000002208"/>
    </source>
</evidence>
<name>C1CXN4_DEIDV</name>
<protein>
    <submittedName>
        <fullName evidence="2">Uncharacterized protein</fullName>
    </submittedName>
</protein>
<sequence length="177" mass="19252">MKKHMLLSAVPALMTLLGACAPAQTGGALTPEVLTTPLSVVKIQPGQTRYVQLIYPRSAISVNDKYFNDLRIDFDNVNGGKVNSVEHHAGWLRLKASNLPQGVNVRLDRAAVMKETTRTEETRLQTTVSYYERVKVVLKVSADADARAVALRVAELTYSDGITDSDVPLSISVVASN</sequence>
<dbReference type="EMBL" id="CP001114">
    <property type="protein sequence ID" value="ACO44840.1"/>
    <property type="molecule type" value="Genomic_DNA"/>
</dbReference>
<dbReference type="AlphaFoldDB" id="C1CXN4"/>
<feature type="signal peptide" evidence="1">
    <location>
        <begin position="1"/>
        <end position="23"/>
    </location>
</feature>
<gene>
    <name evidence="2" type="ordered locus">Deide_00420</name>
</gene>
<organism evidence="2 3">
    <name type="scientific">Deinococcus deserti (strain DSM 17065 / CIP 109153 / LMG 22923 / VCD115)</name>
    <dbReference type="NCBI Taxonomy" id="546414"/>
    <lineage>
        <taxon>Bacteria</taxon>
        <taxon>Thermotogati</taxon>
        <taxon>Deinococcota</taxon>
        <taxon>Deinococci</taxon>
        <taxon>Deinococcales</taxon>
        <taxon>Deinococcaceae</taxon>
        <taxon>Deinococcus</taxon>
    </lineage>
</organism>
<evidence type="ECO:0000313" key="2">
    <source>
        <dbReference type="EMBL" id="ACO44840.1"/>
    </source>
</evidence>
<dbReference type="HOGENOM" id="CLU_1545094_0_0_0"/>
<proteinExistence type="predicted"/>
<dbReference type="PaxDb" id="546414-Deide_00420"/>
<keyword evidence="3" id="KW-1185">Reference proteome</keyword>
<dbReference type="RefSeq" id="WP_012691963.1">
    <property type="nucleotide sequence ID" value="NC_012526.1"/>
</dbReference>
<reference evidence="2 3" key="1">
    <citation type="journal article" date="2009" name="PLoS Genet.">
        <title>Alliance of proteomics and genomics to unravel the specificities of Sahara bacterium Deinococcus deserti.</title>
        <authorList>
            <person name="de Groot A."/>
            <person name="Dulermo R."/>
            <person name="Ortet P."/>
            <person name="Blanchard L."/>
            <person name="Guerin P."/>
            <person name="Fernandez B."/>
            <person name="Vacherie B."/>
            <person name="Dossat C."/>
            <person name="Jolivet E."/>
            <person name="Siguier P."/>
            <person name="Chandler M."/>
            <person name="Barakat M."/>
            <person name="Dedieu A."/>
            <person name="Barbe V."/>
            <person name="Heulin T."/>
            <person name="Sommer S."/>
            <person name="Achouak W."/>
            <person name="Armengaud J."/>
        </authorList>
    </citation>
    <scope>NUCLEOTIDE SEQUENCE [LARGE SCALE GENOMIC DNA]</scope>
    <source>
        <strain evidence="3">DSM 17065 / CIP 109153 / LMG 22923 / VCD115</strain>
    </source>
</reference>
<dbReference type="STRING" id="546414.Deide_00420"/>
<feature type="chain" id="PRO_5002908204" evidence="1">
    <location>
        <begin position="24"/>
        <end position="177"/>
    </location>
</feature>
<dbReference type="PROSITE" id="PS51257">
    <property type="entry name" value="PROKAR_LIPOPROTEIN"/>
    <property type="match status" value="1"/>
</dbReference>
<dbReference type="Proteomes" id="UP000002208">
    <property type="component" value="Chromosome"/>
</dbReference>
<evidence type="ECO:0000256" key="1">
    <source>
        <dbReference type="SAM" id="SignalP"/>
    </source>
</evidence>
<dbReference type="KEGG" id="ddr:Deide_00420"/>